<gene>
    <name evidence="2" type="ORF">KQ657_001439</name>
</gene>
<name>A0A9P8AI06_9ASCO</name>
<dbReference type="GeneID" id="66114813"/>
<dbReference type="EMBL" id="JAHMUF010000016">
    <property type="protein sequence ID" value="KAG7192659.1"/>
    <property type="molecule type" value="Genomic_DNA"/>
</dbReference>
<sequence length="331" mass="37570">MNIFRWTSPSIPQWNGKDSMDLQIKLLSYIFTRLRINKLSAFPTSSGSLKYLDLTTISDSKEDQKYGLNTFLELLLNDEYRVLVDFIKNKFRAFCILLDDLGGDNNTITYLVDQKNRPMKDFRFIYLTTRDTTVEQIASTLASSDIYCEHRVPMKARYQHALNLIVAIIAKQATGNMITVTTQEATAIIRLYLETMAFNVQLNRIYDETIKKQLISTPVTIPSSSTPPTSPRKPVSNNDSSPTKRPTLKSKPSIPRFQLDTLYKPQLPTPTSPVKASAYLIHSPSRAKSPTRLDTSSSSAENKDIRIYEKCRQAVQARIDSERLKVGSRDA</sequence>
<proteinExistence type="predicted"/>
<feature type="region of interest" description="Disordered" evidence="1">
    <location>
        <begin position="281"/>
        <end position="304"/>
    </location>
</feature>
<protein>
    <submittedName>
        <fullName evidence="2">Uncharacterized protein</fullName>
    </submittedName>
</protein>
<dbReference type="RefSeq" id="XP_043048209.1">
    <property type="nucleotide sequence ID" value="XM_043192237.1"/>
</dbReference>
<feature type="compositionally biased region" description="Low complexity" evidence="1">
    <location>
        <begin position="219"/>
        <end position="236"/>
    </location>
</feature>
<evidence type="ECO:0000256" key="1">
    <source>
        <dbReference type="SAM" id="MobiDB-lite"/>
    </source>
</evidence>
<dbReference type="InterPro" id="IPR035189">
    <property type="entry name" value="Std1/Mth1"/>
</dbReference>
<reference evidence="2" key="1">
    <citation type="submission" date="2021-03" db="EMBL/GenBank/DDBJ databases">
        <authorList>
            <person name="Palmer J.M."/>
        </authorList>
    </citation>
    <scope>NUCLEOTIDE SEQUENCE</scope>
    <source>
        <strain evidence="2">ARV_011</strain>
    </source>
</reference>
<comment type="caution">
    <text evidence="2">The sequence shown here is derived from an EMBL/GenBank/DDBJ whole genome shotgun (WGS) entry which is preliminary data.</text>
</comment>
<organism evidence="2 3">
    <name type="scientific">Scheffersomyces spartinae</name>
    <dbReference type="NCBI Taxonomy" id="45513"/>
    <lineage>
        <taxon>Eukaryota</taxon>
        <taxon>Fungi</taxon>
        <taxon>Dikarya</taxon>
        <taxon>Ascomycota</taxon>
        <taxon>Saccharomycotina</taxon>
        <taxon>Pichiomycetes</taxon>
        <taxon>Debaryomycetaceae</taxon>
        <taxon>Scheffersomyces</taxon>
    </lineage>
</organism>
<dbReference type="Pfam" id="PF17235">
    <property type="entry name" value="STD1"/>
    <property type="match status" value="1"/>
</dbReference>
<feature type="compositionally biased region" description="Polar residues" evidence="1">
    <location>
        <begin position="286"/>
        <end position="300"/>
    </location>
</feature>
<dbReference type="AlphaFoldDB" id="A0A9P8AI06"/>
<dbReference type="Proteomes" id="UP000790833">
    <property type="component" value="Unassembled WGS sequence"/>
</dbReference>
<keyword evidence="3" id="KW-1185">Reference proteome</keyword>
<evidence type="ECO:0000313" key="3">
    <source>
        <dbReference type="Proteomes" id="UP000790833"/>
    </source>
</evidence>
<evidence type="ECO:0000313" key="2">
    <source>
        <dbReference type="EMBL" id="KAG7192659.1"/>
    </source>
</evidence>
<dbReference type="OrthoDB" id="4088889at2759"/>
<accession>A0A9P8AI06</accession>
<feature type="region of interest" description="Disordered" evidence="1">
    <location>
        <begin position="219"/>
        <end position="255"/>
    </location>
</feature>